<proteinExistence type="inferred from homology"/>
<reference evidence="13" key="1">
    <citation type="thesis" date="2020" institute="ProQuest LLC" country="789 East Eisenhower Parkway, Ann Arbor, MI, USA">
        <title>Comparative Genomics and Chromosome Evolution.</title>
        <authorList>
            <person name="Mudd A.B."/>
        </authorList>
    </citation>
    <scope>NUCLEOTIDE SEQUENCE</scope>
    <source>
        <strain evidence="13">Female2</strain>
        <tissue evidence="13">Blood</tissue>
    </source>
</reference>
<keyword evidence="4 11" id="KW-0552">Olfaction</keyword>
<keyword evidence="7 11" id="KW-0472">Membrane</keyword>
<dbReference type="OrthoDB" id="5969463at2759"/>
<feature type="non-terminal residue" evidence="13">
    <location>
        <position position="303"/>
    </location>
</feature>
<evidence type="ECO:0000256" key="6">
    <source>
        <dbReference type="ARBA" id="ARBA00023040"/>
    </source>
</evidence>
<evidence type="ECO:0000256" key="1">
    <source>
        <dbReference type="ARBA" id="ARBA00004651"/>
    </source>
</evidence>
<comment type="subcellular location">
    <subcellularLocation>
        <location evidence="1 11">Cell membrane</location>
        <topology evidence="1 11">Multi-pass membrane protein</topology>
    </subcellularLocation>
</comment>
<dbReference type="PROSITE" id="PS00237">
    <property type="entry name" value="G_PROTEIN_RECEP_F1_1"/>
    <property type="match status" value="1"/>
</dbReference>
<dbReference type="PROSITE" id="PS50262">
    <property type="entry name" value="G_PROTEIN_RECEP_F1_2"/>
    <property type="match status" value="1"/>
</dbReference>
<evidence type="ECO:0000256" key="2">
    <source>
        <dbReference type="ARBA" id="ARBA00022475"/>
    </source>
</evidence>
<sequence length="303" mass="34571">MESNHTRFSAFLLLGLSSGEYQIPLVTLFFLINLLTLFGNFTIIEVIRRNRDLHTPMYFFLGHLSFLDMASSFIIIPKMLANFFSSKQTITFVGCLIQLHFFITFLATECFLLSAMAYDRYFAICRPLHYCTAMKFTTCSLMVATSWILGLLYALVHIILISRLDFCYSIEVNHYFCDLPPLLNISCSDIFANIVAIFLGGVLIGYGSFIFTLFSYINIILIILKIQSVKGKYKAFSTCATHLSVFTLFISTLVAVYFQPPSTHSLKSKRLVSLVYVLLTPLLNPFIYSLRNEDVKRALRKTV</sequence>
<keyword evidence="14" id="KW-1185">Reference proteome</keyword>
<dbReference type="AlphaFoldDB" id="A0A8T2KJD0"/>
<keyword evidence="9 10" id="KW-0807">Transducer</keyword>
<evidence type="ECO:0000313" key="14">
    <source>
        <dbReference type="Proteomes" id="UP000812440"/>
    </source>
</evidence>
<feature type="transmembrane region" description="Helical" evidence="11">
    <location>
        <begin position="21"/>
        <end position="44"/>
    </location>
</feature>
<evidence type="ECO:0000313" key="13">
    <source>
        <dbReference type="EMBL" id="KAG8455580.1"/>
    </source>
</evidence>
<name>A0A8T2KJD0_9PIPI</name>
<feature type="transmembrane region" description="Helical" evidence="11">
    <location>
        <begin position="96"/>
        <end position="118"/>
    </location>
</feature>
<dbReference type="FunFam" id="1.20.1070.10:FF:000015">
    <property type="entry name" value="Olfactory receptor"/>
    <property type="match status" value="1"/>
</dbReference>
<keyword evidence="3 10" id="KW-0812">Transmembrane</keyword>
<evidence type="ECO:0000256" key="7">
    <source>
        <dbReference type="ARBA" id="ARBA00023136"/>
    </source>
</evidence>
<dbReference type="InterPro" id="IPR000276">
    <property type="entry name" value="GPCR_Rhodpsn"/>
</dbReference>
<evidence type="ECO:0000256" key="5">
    <source>
        <dbReference type="ARBA" id="ARBA00022989"/>
    </source>
</evidence>
<evidence type="ECO:0000256" key="10">
    <source>
        <dbReference type="RuleBase" id="RU000688"/>
    </source>
</evidence>
<comment type="caution">
    <text evidence="13">The sequence shown here is derived from an EMBL/GenBank/DDBJ whole genome shotgun (WGS) entry which is preliminary data.</text>
</comment>
<feature type="transmembrane region" description="Helical" evidence="11">
    <location>
        <begin position="235"/>
        <end position="259"/>
    </location>
</feature>
<organism evidence="13 14">
    <name type="scientific">Hymenochirus boettgeri</name>
    <name type="common">Congo dwarf clawed frog</name>
    <dbReference type="NCBI Taxonomy" id="247094"/>
    <lineage>
        <taxon>Eukaryota</taxon>
        <taxon>Metazoa</taxon>
        <taxon>Chordata</taxon>
        <taxon>Craniata</taxon>
        <taxon>Vertebrata</taxon>
        <taxon>Euteleostomi</taxon>
        <taxon>Amphibia</taxon>
        <taxon>Batrachia</taxon>
        <taxon>Anura</taxon>
        <taxon>Pipoidea</taxon>
        <taxon>Pipidae</taxon>
        <taxon>Pipinae</taxon>
        <taxon>Hymenochirus</taxon>
    </lineage>
</organism>
<dbReference type="GO" id="GO:0004984">
    <property type="term" value="F:olfactory receptor activity"/>
    <property type="evidence" value="ECO:0007669"/>
    <property type="project" value="InterPro"/>
</dbReference>
<evidence type="ECO:0000259" key="12">
    <source>
        <dbReference type="PROSITE" id="PS50262"/>
    </source>
</evidence>
<keyword evidence="6 10" id="KW-0297">G-protein coupled receptor</keyword>
<keyword evidence="5 11" id="KW-1133">Transmembrane helix</keyword>
<dbReference type="PRINTS" id="PR00237">
    <property type="entry name" value="GPCRRHODOPSN"/>
</dbReference>
<accession>A0A8T2KJD0</accession>
<dbReference type="SUPFAM" id="SSF81321">
    <property type="entry name" value="Family A G protein-coupled receptor-like"/>
    <property type="match status" value="1"/>
</dbReference>
<dbReference type="Gene3D" id="1.20.1070.10">
    <property type="entry name" value="Rhodopsin 7-helix transmembrane proteins"/>
    <property type="match status" value="1"/>
</dbReference>
<dbReference type="CDD" id="cd13954">
    <property type="entry name" value="7tmA_OR"/>
    <property type="match status" value="1"/>
</dbReference>
<evidence type="ECO:0000256" key="11">
    <source>
        <dbReference type="RuleBase" id="RU363047"/>
    </source>
</evidence>
<comment type="similarity">
    <text evidence="10">Belongs to the G-protein coupled receptor 1 family.</text>
</comment>
<feature type="domain" description="G-protein coupled receptors family 1 profile" evidence="12">
    <location>
        <begin position="39"/>
        <end position="288"/>
    </location>
</feature>
<gene>
    <name evidence="13" type="ORF">GDO86_001686</name>
</gene>
<dbReference type="EMBL" id="JAACNH010000001">
    <property type="protein sequence ID" value="KAG8455580.1"/>
    <property type="molecule type" value="Genomic_DNA"/>
</dbReference>
<evidence type="ECO:0000256" key="4">
    <source>
        <dbReference type="ARBA" id="ARBA00022725"/>
    </source>
</evidence>
<dbReference type="InterPro" id="IPR000725">
    <property type="entry name" value="Olfact_rcpt"/>
</dbReference>
<keyword evidence="2 11" id="KW-1003">Cell membrane</keyword>
<dbReference type="PANTHER" id="PTHR26452">
    <property type="entry name" value="OLFACTORY RECEPTOR"/>
    <property type="match status" value="1"/>
</dbReference>
<dbReference type="GO" id="GO:0005886">
    <property type="term" value="C:plasma membrane"/>
    <property type="evidence" value="ECO:0007669"/>
    <property type="project" value="UniProtKB-SubCell"/>
</dbReference>
<dbReference type="InterPro" id="IPR050516">
    <property type="entry name" value="Olfactory_GPCR"/>
</dbReference>
<protein>
    <recommendedName>
        <fullName evidence="11">Olfactory receptor</fullName>
    </recommendedName>
</protein>
<feature type="transmembrane region" description="Helical" evidence="11">
    <location>
        <begin position="139"/>
        <end position="161"/>
    </location>
</feature>
<dbReference type="InterPro" id="IPR017452">
    <property type="entry name" value="GPCR_Rhodpsn_7TM"/>
</dbReference>
<keyword evidence="8 10" id="KW-0675">Receptor</keyword>
<feature type="transmembrane region" description="Helical" evidence="11">
    <location>
        <begin position="190"/>
        <end position="223"/>
    </location>
</feature>
<dbReference type="GO" id="GO:0004930">
    <property type="term" value="F:G protein-coupled receptor activity"/>
    <property type="evidence" value="ECO:0007669"/>
    <property type="project" value="UniProtKB-KW"/>
</dbReference>
<dbReference type="PRINTS" id="PR00245">
    <property type="entry name" value="OLFACTORYR"/>
</dbReference>
<evidence type="ECO:0000256" key="3">
    <source>
        <dbReference type="ARBA" id="ARBA00022692"/>
    </source>
</evidence>
<feature type="transmembrane region" description="Helical" evidence="11">
    <location>
        <begin position="56"/>
        <end position="76"/>
    </location>
</feature>
<feature type="transmembrane region" description="Helical" evidence="11">
    <location>
        <begin position="271"/>
        <end position="290"/>
    </location>
</feature>
<evidence type="ECO:0000256" key="8">
    <source>
        <dbReference type="ARBA" id="ARBA00023170"/>
    </source>
</evidence>
<dbReference type="Proteomes" id="UP000812440">
    <property type="component" value="Chromosome 1"/>
</dbReference>
<evidence type="ECO:0000256" key="9">
    <source>
        <dbReference type="ARBA" id="ARBA00023224"/>
    </source>
</evidence>
<dbReference type="Pfam" id="PF13853">
    <property type="entry name" value="7tm_4"/>
    <property type="match status" value="1"/>
</dbReference>
<keyword evidence="11" id="KW-0716">Sensory transduction</keyword>